<feature type="domain" description="Pinin/SDK/MemA protein" evidence="9">
    <location>
        <begin position="93"/>
        <end position="219"/>
    </location>
</feature>
<dbReference type="Proteomes" id="UP000053599">
    <property type="component" value="Unassembled WGS sequence"/>
</dbReference>
<dbReference type="GO" id="GO:0071013">
    <property type="term" value="C:catalytic step 2 spliceosome"/>
    <property type="evidence" value="ECO:0007669"/>
    <property type="project" value="TreeGrafter"/>
</dbReference>
<keyword evidence="6" id="KW-0508">mRNA splicing</keyword>
<organism evidence="10 11">
    <name type="scientific">Exophiala sideris</name>
    <dbReference type="NCBI Taxonomy" id="1016849"/>
    <lineage>
        <taxon>Eukaryota</taxon>
        <taxon>Fungi</taxon>
        <taxon>Dikarya</taxon>
        <taxon>Ascomycota</taxon>
        <taxon>Pezizomycotina</taxon>
        <taxon>Eurotiomycetes</taxon>
        <taxon>Chaetothyriomycetidae</taxon>
        <taxon>Chaetothyriales</taxon>
        <taxon>Herpotrichiellaceae</taxon>
        <taxon>Exophiala</taxon>
    </lineage>
</organism>
<comment type="similarity">
    <text evidence="2">Belongs to the pinin family.</text>
</comment>
<protein>
    <recommendedName>
        <fullName evidence="9">Pinin/SDK/MemA protein domain-containing protein</fullName>
    </recommendedName>
</protein>
<keyword evidence="7" id="KW-0539">Nucleus</keyword>
<dbReference type="OrthoDB" id="330772at2759"/>
<feature type="compositionally biased region" description="Basic and acidic residues" evidence="8">
    <location>
        <begin position="37"/>
        <end position="50"/>
    </location>
</feature>
<dbReference type="PANTHER" id="PTHR12707">
    <property type="entry name" value="PINN"/>
    <property type="match status" value="1"/>
</dbReference>
<reference evidence="10 11" key="1">
    <citation type="submission" date="2015-01" db="EMBL/GenBank/DDBJ databases">
        <title>The Genome Sequence of Exophiala sideris CBS121828.</title>
        <authorList>
            <consortium name="The Broad Institute Genomics Platform"/>
            <person name="Cuomo C."/>
            <person name="de Hoog S."/>
            <person name="Gorbushina A."/>
            <person name="Stielow B."/>
            <person name="Teixiera M."/>
            <person name="Abouelleil A."/>
            <person name="Chapman S.B."/>
            <person name="Priest M."/>
            <person name="Young S.K."/>
            <person name="Wortman J."/>
            <person name="Nusbaum C."/>
            <person name="Birren B."/>
        </authorList>
    </citation>
    <scope>NUCLEOTIDE SEQUENCE [LARGE SCALE GENOMIC DNA]</scope>
    <source>
        <strain evidence="10 11">CBS 121828</strain>
    </source>
</reference>
<feature type="region of interest" description="Disordered" evidence="8">
    <location>
        <begin position="202"/>
        <end position="348"/>
    </location>
</feature>
<feature type="compositionally biased region" description="Basic and acidic residues" evidence="8">
    <location>
        <begin position="204"/>
        <end position="239"/>
    </location>
</feature>
<evidence type="ECO:0000313" key="10">
    <source>
        <dbReference type="EMBL" id="KIV80792.1"/>
    </source>
</evidence>
<proteinExistence type="inferred from homology"/>
<dbReference type="AlphaFoldDB" id="A0A0D1YCT6"/>
<evidence type="ECO:0000256" key="1">
    <source>
        <dbReference type="ARBA" id="ARBA00004123"/>
    </source>
</evidence>
<evidence type="ECO:0000256" key="4">
    <source>
        <dbReference type="ARBA" id="ARBA00023015"/>
    </source>
</evidence>
<evidence type="ECO:0000256" key="2">
    <source>
        <dbReference type="ARBA" id="ARBA00010386"/>
    </source>
</evidence>
<keyword evidence="4" id="KW-0805">Transcription regulation</keyword>
<dbReference type="GO" id="GO:0008380">
    <property type="term" value="P:RNA splicing"/>
    <property type="evidence" value="ECO:0007669"/>
    <property type="project" value="UniProtKB-KW"/>
</dbReference>
<dbReference type="HOGENOM" id="CLU_049352_2_1_1"/>
<comment type="subcellular location">
    <subcellularLocation>
        <location evidence="1">Nucleus</location>
    </subcellularLocation>
</comment>
<gene>
    <name evidence="10" type="ORF">PV11_08268</name>
</gene>
<dbReference type="EMBL" id="KN846953">
    <property type="protein sequence ID" value="KIV80792.1"/>
    <property type="molecule type" value="Genomic_DNA"/>
</dbReference>
<feature type="region of interest" description="Disordered" evidence="8">
    <location>
        <begin position="1"/>
        <end position="100"/>
    </location>
</feature>
<feature type="compositionally biased region" description="Polar residues" evidence="8">
    <location>
        <begin position="15"/>
        <end position="36"/>
    </location>
</feature>
<evidence type="ECO:0000256" key="5">
    <source>
        <dbReference type="ARBA" id="ARBA00023163"/>
    </source>
</evidence>
<evidence type="ECO:0000256" key="8">
    <source>
        <dbReference type="SAM" id="MobiDB-lite"/>
    </source>
</evidence>
<dbReference type="InterPro" id="IPR006786">
    <property type="entry name" value="Pinin_SDK_MemA"/>
</dbReference>
<evidence type="ECO:0000256" key="3">
    <source>
        <dbReference type="ARBA" id="ARBA00022664"/>
    </source>
</evidence>
<keyword evidence="3" id="KW-0507">mRNA processing</keyword>
<accession>A0A0D1YCT6</accession>
<feature type="compositionally biased region" description="Basic and acidic residues" evidence="8">
    <location>
        <begin position="131"/>
        <end position="144"/>
    </location>
</feature>
<name>A0A0D1YCT6_9EURO</name>
<dbReference type="STRING" id="1016849.A0A0D1YCT6"/>
<dbReference type="InterPro" id="IPR039853">
    <property type="entry name" value="Pinin"/>
</dbReference>
<feature type="compositionally biased region" description="Basic and acidic residues" evidence="8">
    <location>
        <begin position="327"/>
        <end position="348"/>
    </location>
</feature>
<dbReference type="Pfam" id="PF04696">
    <property type="entry name" value="Pinin_SDK_memA"/>
    <property type="match status" value="1"/>
</dbReference>
<dbReference type="PANTHER" id="PTHR12707:SF0">
    <property type="entry name" value="PININ"/>
    <property type="match status" value="1"/>
</dbReference>
<sequence length="348" mass="38893">MISSAVVIPEEPQHINGSSDQPTSLKRRQSSASLSPESHKRPRLEAHIAHDIANSPPPLSRTDSSPTTRNGADVVSPPPQADAGRRKSSQTVEQDKSRNRRLFGALLGTLGGSLRPIKSAAASTTAARHSKREEIENRQRERLKRENEEVAELARKKKEDLDRVRRSEQLRWDKEGMNIRHRNLRATARFLHTNVEPRLYYKPWEMREKEEDTVKRQIEEAEDTIRRELDESEAKRSREQPAAPAESGSPATGRDQDTEMSSGQPRETDHAQEGQGDDGPDSQMGSGRDDQQPADDQSPSGTTKDGQTSVPETEPKQESGDIAPRPVSKDDDHGGEELERGQEDDVIY</sequence>
<dbReference type="GO" id="GO:0006397">
    <property type="term" value="P:mRNA processing"/>
    <property type="evidence" value="ECO:0007669"/>
    <property type="project" value="UniProtKB-KW"/>
</dbReference>
<feature type="compositionally biased region" description="Polar residues" evidence="8">
    <location>
        <begin position="301"/>
        <end position="311"/>
    </location>
</feature>
<evidence type="ECO:0000259" key="9">
    <source>
        <dbReference type="Pfam" id="PF04696"/>
    </source>
</evidence>
<evidence type="ECO:0000313" key="11">
    <source>
        <dbReference type="Proteomes" id="UP000053599"/>
    </source>
</evidence>
<evidence type="ECO:0000256" key="7">
    <source>
        <dbReference type="ARBA" id="ARBA00023242"/>
    </source>
</evidence>
<keyword evidence="5" id="KW-0804">Transcription</keyword>
<evidence type="ECO:0000256" key="6">
    <source>
        <dbReference type="ARBA" id="ARBA00023187"/>
    </source>
</evidence>
<feature type="region of interest" description="Disordered" evidence="8">
    <location>
        <begin position="121"/>
        <end position="144"/>
    </location>
</feature>
<feature type="compositionally biased region" description="Polar residues" evidence="8">
    <location>
        <begin position="61"/>
        <end position="70"/>
    </location>
</feature>